<dbReference type="Pfam" id="PF14794">
    <property type="entry name" value="DUF4479"/>
    <property type="match status" value="1"/>
</dbReference>
<dbReference type="Gene3D" id="2.40.50.140">
    <property type="entry name" value="Nucleic acid-binding proteins"/>
    <property type="match status" value="1"/>
</dbReference>
<organism evidence="5 6">
    <name type="scientific">Thalassorhabdus alkalitolerans</name>
    <dbReference type="NCBI Taxonomy" id="2282697"/>
    <lineage>
        <taxon>Bacteria</taxon>
        <taxon>Bacillati</taxon>
        <taxon>Bacillota</taxon>
        <taxon>Bacilli</taxon>
        <taxon>Bacillales</taxon>
        <taxon>Bacillaceae</taxon>
        <taxon>Thalassorhabdus</taxon>
    </lineage>
</organism>
<evidence type="ECO:0000313" key="6">
    <source>
        <dbReference type="Proteomes" id="UP001596142"/>
    </source>
</evidence>
<dbReference type="Proteomes" id="UP001596142">
    <property type="component" value="Unassembled WGS sequence"/>
</dbReference>
<dbReference type="Pfam" id="PF01588">
    <property type="entry name" value="tRNA_bind"/>
    <property type="match status" value="1"/>
</dbReference>
<dbReference type="PROSITE" id="PS50886">
    <property type="entry name" value="TRBD"/>
    <property type="match status" value="1"/>
</dbReference>
<protein>
    <submittedName>
        <fullName evidence="5">YtpR family tRNA-binding protein</fullName>
    </submittedName>
</protein>
<dbReference type="SUPFAM" id="SSF50249">
    <property type="entry name" value="Nucleic acid-binding proteins"/>
    <property type="match status" value="1"/>
</dbReference>
<keyword evidence="6" id="KW-1185">Reference proteome</keyword>
<dbReference type="Gene3D" id="3.30.1940.10">
    <property type="entry name" value="YtpR-like"/>
    <property type="match status" value="1"/>
</dbReference>
<feature type="domain" description="TRNA-binding" evidence="4">
    <location>
        <begin position="90"/>
        <end position="200"/>
    </location>
</feature>
<evidence type="ECO:0000256" key="2">
    <source>
        <dbReference type="ARBA" id="ARBA00022884"/>
    </source>
</evidence>
<dbReference type="CDD" id="cd02796">
    <property type="entry name" value="tRNA_bind_bactPheRS"/>
    <property type="match status" value="1"/>
</dbReference>
<reference evidence="6" key="1">
    <citation type="journal article" date="2019" name="Int. J. Syst. Evol. Microbiol.">
        <title>The Global Catalogue of Microorganisms (GCM) 10K type strain sequencing project: providing services to taxonomists for standard genome sequencing and annotation.</title>
        <authorList>
            <consortium name="The Broad Institute Genomics Platform"/>
            <consortium name="The Broad Institute Genome Sequencing Center for Infectious Disease"/>
            <person name="Wu L."/>
            <person name="Ma J."/>
        </authorList>
    </citation>
    <scope>NUCLEOTIDE SEQUENCE [LARGE SCALE GENOMIC DNA]</scope>
    <source>
        <strain evidence="6">CECT 7184</strain>
    </source>
</reference>
<gene>
    <name evidence="5" type="primary">ytpR</name>
    <name evidence="5" type="ORF">ACFPU1_08500</name>
</gene>
<keyword evidence="1 3" id="KW-0820">tRNA-binding</keyword>
<name>A0ABW0YN07_9BACI</name>
<dbReference type="NCBIfam" id="NF045760">
    <property type="entry name" value="YtpR"/>
    <property type="match status" value="1"/>
</dbReference>
<accession>A0ABW0YN07</accession>
<keyword evidence="2 3" id="KW-0694">RNA-binding</keyword>
<comment type="caution">
    <text evidence="5">The sequence shown here is derived from an EMBL/GenBank/DDBJ whole genome shotgun (WGS) entry which is preliminary data.</text>
</comment>
<dbReference type="InterPro" id="IPR033714">
    <property type="entry name" value="tRNA_bind_bactPheRS"/>
</dbReference>
<dbReference type="RefSeq" id="WP_385940087.1">
    <property type="nucleotide sequence ID" value="NZ_JBHSOZ010000003.1"/>
</dbReference>
<dbReference type="InterPro" id="IPR037154">
    <property type="entry name" value="YtpR-like_sf"/>
</dbReference>
<evidence type="ECO:0000256" key="1">
    <source>
        <dbReference type="ARBA" id="ARBA00022555"/>
    </source>
</evidence>
<sequence length="205" mass="22476">MNIFYNGTGIGDVLLVSLKEIPKEERLVERKGDVARLFDKRNGQTVGFNIFNISNIKSINGTGMLPLTDELLEAINKALEHNDFEETIEAPKESNFVVGYVKEKSKHPDADKLSVCQVDVGEETLQIVCGAPNIEEGQKVPVAMVGASMPTGMNIKAAKLRGVESTGMICSAKELVLPDAPREKGILVLDDRFKVGEDFLEQYHG</sequence>
<dbReference type="InterPro" id="IPR012340">
    <property type="entry name" value="NA-bd_OB-fold"/>
</dbReference>
<dbReference type="EMBL" id="JBHSOZ010000003">
    <property type="protein sequence ID" value="MFC5712820.1"/>
    <property type="molecule type" value="Genomic_DNA"/>
</dbReference>
<evidence type="ECO:0000256" key="3">
    <source>
        <dbReference type="PROSITE-ProRule" id="PRU00209"/>
    </source>
</evidence>
<evidence type="ECO:0000313" key="5">
    <source>
        <dbReference type="EMBL" id="MFC5712820.1"/>
    </source>
</evidence>
<proteinExistence type="predicted"/>
<dbReference type="InterPro" id="IPR027855">
    <property type="entry name" value="DUF4479"/>
</dbReference>
<evidence type="ECO:0000259" key="4">
    <source>
        <dbReference type="PROSITE" id="PS50886"/>
    </source>
</evidence>
<dbReference type="InterPro" id="IPR002547">
    <property type="entry name" value="tRNA-bd_dom"/>
</dbReference>